<reference evidence="1 2" key="1">
    <citation type="submission" date="2019-12" db="EMBL/GenBank/DDBJ databases">
        <title>Chromosome-level assembly of the Caenorhabditis remanei genome.</title>
        <authorList>
            <person name="Teterina A.A."/>
            <person name="Willis J.H."/>
            <person name="Phillips P.C."/>
        </authorList>
    </citation>
    <scope>NUCLEOTIDE SEQUENCE [LARGE SCALE GENOMIC DNA]</scope>
    <source>
        <strain evidence="1 2">PX506</strain>
        <tissue evidence="1">Whole organism</tissue>
    </source>
</reference>
<evidence type="ECO:0000313" key="1">
    <source>
        <dbReference type="EMBL" id="KAF1765171.1"/>
    </source>
</evidence>
<dbReference type="KEGG" id="crq:GCK72_005123"/>
<comment type="caution">
    <text evidence="1">The sequence shown here is derived from an EMBL/GenBank/DDBJ whole genome shotgun (WGS) entry which is preliminary data.</text>
</comment>
<dbReference type="Proteomes" id="UP000483820">
    <property type="component" value="Chromosome II"/>
</dbReference>
<proteinExistence type="predicted"/>
<dbReference type="GeneID" id="78774050"/>
<name>A0A6A5HDZ8_CAERE</name>
<gene>
    <name evidence="1" type="ORF">GCK72_005123</name>
</gene>
<evidence type="ECO:0000313" key="2">
    <source>
        <dbReference type="Proteomes" id="UP000483820"/>
    </source>
</evidence>
<organism evidence="1 2">
    <name type="scientific">Caenorhabditis remanei</name>
    <name type="common">Caenorhabditis vulgaris</name>
    <dbReference type="NCBI Taxonomy" id="31234"/>
    <lineage>
        <taxon>Eukaryota</taxon>
        <taxon>Metazoa</taxon>
        <taxon>Ecdysozoa</taxon>
        <taxon>Nematoda</taxon>
        <taxon>Chromadorea</taxon>
        <taxon>Rhabditida</taxon>
        <taxon>Rhabditina</taxon>
        <taxon>Rhabditomorpha</taxon>
        <taxon>Rhabditoidea</taxon>
        <taxon>Rhabditidae</taxon>
        <taxon>Peloderinae</taxon>
        <taxon>Caenorhabditis</taxon>
    </lineage>
</organism>
<accession>A0A6A5HDZ8</accession>
<dbReference type="AlphaFoldDB" id="A0A6A5HDZ8"/>
<sequence>MAAVVVESFHDQMVVPVDDLVVEVGTFLVQRMDNVVAAVVAFLQGGGGGGIPPIGGPNRDGGGGGGIPGIPGGPGVLPGGGGGGGHIPVDGGGGGRGVIPGVGGIGGIGGGIGVTLGGGGGTGGYCPGYPFVGIPINGGGWYPGRPVACAAMAACTPGIASAAVPCRSPFESLLNAYETVIARLHKNCPFIASNAVSEASKEAKLMKANPFDVPESTSLIIFGTCKITPKALNVSYSNFSSTSGSKFPTKIKTRPQRFRTLRHTCDDCFCYTTLIDINIRRTETIQLMNYNILMKTYLNKISGVAKRSTPRTIEGVLSVGSFGSLSVQLLRLFCPSPRLVSNFCHTPIDKIRDILLSSLDIPIRLVPALKNTYPCSLVSDIDDKYGRVVSAYCTVRYEAPRRVEHLQGLLELPYEVVPFDLRFVSVDHTLFLLLIVGHYSVDWQGLRGHQRRFYRLHSLDPVRSFWAISNFQWKITKSIELIDFVSDWNICNEVIIIFCFTSLNVQLEKSLTGKTVVNSANLFTIRKTKTAGRWVHVDRKLFVLAQKWPEFHSWILHVH</sequence>
<dbReference type="CTD" id="78774050"/>
<protein>
    <submittedName>
        <fullName evidence="1">Uncharacterized protein</fullName>
    </submittedName>
</protein>
<dbReference type="EMBL" id="WUAV01000002">
    <property type="protein sequence ID" value="KAF1765171.1"/>
    <property type="molecule type" value="Genomic_DNA"/>
</dbReference>
<dbReference type="RefSeq" id="XP_053589235.1">
    <property type="nucleotide sequence ID" value="XM_053725041.1"/>
</dbReference>